<dbReference type="EC" id="2.7.11.1" evidence="1"/>
<proteinExistence type="predicted"/>
<evidence type="ECO:0000256" key="2">
    <source>
        <dbReference type="ARBA" id="ARBA00022527"/>
    </source>
</evidence>
<dbReference type="Gene3D" id="1.10.510.10">
    <property type="entry name" value="Transferase(Phosphotransferase) domain 1"/>
    <property type="match status" value="1"/>
</dbReference>
<evidence type="ECO:0000256" key="1">
    <source>
        <dbReference type="ARBA" id="ARBA00012513"/>
    </source>
</evidence>
<keyword evidence="6" id="KW-0067">ATP-binding</keyword>
<dbReference type="GO" id="GO:0004674">
    <property type="term" value="F:protein serine/threonine kinase activity"/>
    <property type="evidence" value="ECO:0007669"/>
    <property type="project" value="UniProtKB-KW"/>
</dbReference>
<dbReference type="GO" id="GO:0005524">
    <property type="term" value="F:ATP binding"/>
    <property type="evidence" value="ECO:0007669"/>
    <property type="project" value="UniProtKB-KW"/>
</dbReference>
<keyword evidence="3 10" id="KW-0808">Transferase</keyword>
<gene>
    <name evidence="10" type="ORF">BACT_0367</name>
</gene>
<evidence type="ECO:0000256" key="3">
    <source>
        <dbReference type="ARBA" id="ARBA00022679"/>
    </source>
</evidence>
<dbReference type="PROSITE" id="PS00108">
    <property type="entry name" value="PROTEIN_KINASE_ST"/>
    <property type="match status" value="1"/>
</dbReference>
<dbReference type="AlphaFoldDB" id="A0A086YZG7"/>
<name>A0A086YZG7_9BIFI</name>
<sequence>MADPEDTESAVEGAPQISGYLYLRPLGQGGTCWVYLYRQLEPRRLVAVKVSKRRASDRSHALFLKEATFMARLSAHPAILTILSAGVSHDGRDYIVMEYAPGGNYKRIMKTTRLDERGALDLGVRIASALYAAHQQGIIHRDVKPGNFLVTTRGLPVLSDFGISASTYTASQAKGLSVPWAAPEIIAHKSGGSEASDIYSLGASIFGLLTGKSPYEYGFRVRDEQELAQLIEHEGPPRLRRGEASPDFERVLDKAMAHDREERYFSSLDFGRDMQVLQARLYGHMTPLVARGADPYPSQEELGMAGRLSARKQKRDATLATTGAGDGNTDLGSADSEDLDSAEGGESGERARIGYADGSGFKQSDGRSDASKGESDGNQADARAFDEDQAPATAARVVRKPSGGRIATSTNARRPVSARTGSAGRLDALGGSRPAAPEANRVKGKGSERSELGWLRSLRAQPAHARGPSSASGHPISGQQAWGLRRAAVFALACLLAAVLSLGVGFLAAKRAGEAGGAAGTGNAGFSASSSLPSSTGSSGDQIGQSAPASVPTVTAGRGDLHEGLALFSWSNPAPEPGDAYLWKTVPATAPEDGQADWRGAERSSEPKTQVNAGQERAVCIQVALLRADQRISNQPARICATLP</sequence>
<feature type="domain" description="Protein kinase" evidence="9">
    <location>
        <begin position="20"/>
        <end position="277"/>
    </location>
</feature>
<evidence type="ECO:0000256" key="6">
    <source>
        <dbReference type="ARBA" id="ARBA00022840"/>
    </source>
</evidence>
<reference evidence="10 11" key="1">
    <citation type="submission" date="2014-03" db="EMBL/GenBank/DDBJ databases">
        <title>Genomics of Bifidobacteria.</title>
        <authorList>
            <person name="Ventura M."/>
            <person name="Milani C."/>
            <person name="Lugli G.A."/>
        </authorList>
    </citation>
    <scope>NUCLEOTIDE SEQUENCE [LARGE SCALE GENOMIC DNA]</scope>
    <source>
        <strain evidence="10 11">DSM 22766</strain>
    </source>
</reference>
<keyword evidence="2 10" id="KW-0723">Serine/threonine-protein kinase</keyword>
<evidence type="ECO:0000313" key="11">
    <source>
        <dbReference type="Proteomes" id="UP000029015"/>
    </source>
</evidence>
<feature type="region of interest" description="Disordered" evidence="7">
    <location>
        <begin position="307"/>
        <end position="453"/>
    </location>
</feature>
<evidence type="ECO:0000259" key="9">
    <source>
        <dbReference type="PROSITE" id="PS50011"/>
    </source>
</evidence>
<comment type="caution">
    <text evidence="10">The sequence shown here is derived from an EMBL/GenBank/DDBJ whole genome shotgun (WGS) entry which is preliminary data.</text>
</comment>
<feature type="compositionally biased region" description="Low complexity" evidence="7">
    <location>
        <begin position="527"/>
        <end position="540"/>
    </location>
</feature>
<dbReference type="EMBL" id="JGYK01000001">
    <property type="protein sequence ID" value="KFI39667.1"/>
    <property type="molecule type" value="Genomic_DNA"/>
</dbReference>
<dbReference type="RefSeq" id="WP_051905191.1">
    <property type="nucleotide sequence ID" value="NZ_CP011786.1"/>
</dbReference>
<keyword evidence="8" id="KW-1133">Transmembrane helix</keyword>
<dbReference type="CDD" id="cd14014">
    <property type="entry name" value="STKc_PknB_like"/>
    <property type="match status" value="1"/>
</dbReference>
<evidence type="ECO:0000256" key="7">
    <source>
        <dbReference type="SAM" id="MobiDB-lite"/>
    </source>
</evidence>
<feature type="compositionally biased region" description="Basic and acidic residues" evidence="7">
    <location>
        <begin position="364"/>
        <end position="375"/>
    </location>
</feature>
<dbReference type="Proteomes" id="UP000029015">
    <property type="component" value="Unassembled WGS sequence"/>
</dbReference>
<protein>
    <recommendedName>
        <fullName evidence="1">non-specific serine/threonine protein kinase</fullName>
        <ecNumber evidence="1">2.7.11.1</ecNumber>
    </recommendedName>
</protein>
<keyword evidence="5 10" id="KW-0418">Kinase</keyword>
<dbReference type="PANTHER" id="PTHR43289">
    <property type="entry name" value="MITOGEN-ACTIVATED PROTEIN KINASE KINASE KINASE 20-RELATED"/>
    <property type="match status" value="1"/>
</dbReference>
<evidence type="ECO:0000256" key="8">
    <source>
        <dbReference type="SAM" id="Phobius"/>
    </source>
</evidence>
<feature type="region of interest" description="Disordered" evidence="7">
    <location>
        <begin position="591"/>
        <end position="611"/>
    </location>
</feature>
<evidence type="ECO:0000313" key="10">
    <source>
        <dbReference type="EMBL" id="KFI39667.1"/>
    </source>
</evidence>
<evidence type="ECO:0000256" key="5">
    <source>
        <dbReference type="ARBA" id="ARBA00022777"/>
    </source>
</evidence>
<keyword evidence="4" id="KW-0547">Nucleotide-binding</keyword>
<accession>A0A086YZG7</accession>
<evidence type="ECO:0000256" key="4">
    <source>
        <dbReference type="ARBA" id="ARBA00022741"/>
    </source>
</evidence>
<feature type="region of interest" description="Disordered" evidence="7">
    <location>
        <begin position="527"/>
        <end position="556"/>
    </location>
</feature>
<keyword evidence="11" id="KW-1185">Reference proteome</keyword>
<organism evidence="10 11">
    <name type="scientific">Bifidobacterium actinocoloniiforme DSM 22766</name>
    <dbReference type="NCBI Taxonomy" id="1437605"/>
    <lineage>
        <taxon>Bacteria</taxon>
        <taxon>Bacillati</taxon>
        <taxon>Actinomycetota</taxon>
        <taxon>Actinomycetes</taxon>
        <taxon>Bifidobacteriales</taxon>
        <taxon>Bifidobacteriaceae</taxon>
        <taxon>Bifidobacterium</taxon>
    </lineage>
</organism>
<dbReference type="SUPFAM" id="SSF56112">
    <property type="entry name" value="Protein kinase-like (PK-like)"/>
    <property type="match status" value="1"/>
</dbReference>
<dbReference type="PROSITE" id="PS50011">
    <property type="entry name" value="PROTEIN_KINASE_DOM"/>
    <property type="match status" value="1"/>
</dbReference>
<dbReference type="InterPro" id="IPR011009">
    <property type="entry name" value="Kinase-like_dom_sf"/>
</dbReference>
<dbReference type="eggNOG" id="COG0515">
    <property type="taxonomic scope" value="Bacteria"/>
</dbReference>
<dbReference type="InterPro" id="IPR000719">
    <property type="entry name" value="Prot_kinase_dom"/>
</dbReference>
<feature type="transmembrane region" description="Helical" evidence="8">
    <location>
        <begin position="487"/>
        <end position="509"/>
    </location>
</feature>
<dbReference type="PANTHER" id="PTHR43289:SF6">
    <property type="entry name" value="SERINE_THREONINE-PROTEIN KINASE NEKL-3"/>
    <property type="match status" value="1"/>
</dbReference>
<dbReference type="InterPro" id="IPR008271">
    <property type="entry name" value="Ser/Thr_kinase_AS"/>
</dbReference>
<dbReference type="OrthoDB" id="9762169at2"/>
<dbReference type="Pfam" id="PF00069">
    <property type="entry name" value="Pkinase"/>
    <property type="match status" value="1"/>
</dbReference>
<dbReference type="SMART" id="SM00220">
    <property type="entry name" value="S_TKc"/>
    <property type="match status" value="1"/>
</dbReference>
<keyword evidence="8" id="KW-0472">Membrane</keyword>
<keyword evidence="8" id="KW-0812">Transmembrane</keyword>